<dbReference type="Pfam" id="PF00126">
    <property type="entry name" value="HTH_1"/>
    <property type="match status" value="1"/>
</dbReference>
<keyword evidence="2" id="KW-0805">Transcription regulation</keyword>
<dbReference type="PANTHER" id="PTHR30126:SF4">
    <property type="entry name" value="LYSR FAMILY TRANSCRIPTIONAL REGULATOR"/>
    <property type="match status" value="1"/>
</dbReference>
<dbReference type="SUPFAM" id="SSF53850">
    <property type="entry name" value="Periplasmic binding protein-like II"/>
    <property type="match status" value="1"/>
</dbReference>
<evidence type="ECO:0000313" key="6">
    <source>
        <dbReference type="EMBL" id="ASK79877.1"/>
    </source>
</evidence>
<dbReference type="Proteomes" id="UP000242175">
    <property type="component" value="Chromosome small"/>
</dbReference>
<evidence type="ECO:0000259" key="5">
    <source>
        <dbReference type="PROSITE" id="PS50931"/>
    </source>
</evidence>
<keyword evidence="3" id="KW-0238">DNA-binding</keyword>
<dbReference type="GO" id="GO:0000976">
    <property type="term" value="F:transcription cis-regulatory region binding"/>
    <property type="evidence" value="ECO:0007669"/>
    <property type="project" value="TreeGrafter"/>
</dbReference>
<name>A0A220VHP2_9GAMM</name>
<gene>
    <name evidence="6" type="ORF">CF386_09765</name>
</gene>
<dbReference type="InterPro" id="IPR005119">
    <property type="entry name" value="LysR_subst-bd"/>
</dbReference>
<dbReference type="SUPFAM" id="SSF46785">
    <property type="entry name" value="Winged helix' DNA-binding domain"/>
    <property type="match status" value="1"/>
</dbReference>
<evidence type="ECO:0000313" key="7">
    <source>
        <dbReference type="Proteomes" id="UP000242175"/>
    </source>
</evidence>
<sequence>MKTIITIEALVAIDAIHRYGTFALAAKSLHKVPSALTYTVKKLEYDLKVSLFNRDKQRATLTQAGKKVLEQGREILKATEQLRKSVQSVQGEWDGELKIARDSIISEQKLFDTLHLFNKTKINADIYLSEEVLGGSLDAIENNRADIVVGLTGDFPKTKLNTFKIGEVQFVFALSKNHPLVKIKDTLTSDALKNYPTIVVSDTSKWIPPKDSIIVNQTKVIKVHSIMSKLKLQKQGLGIGFLPLHLAHPYILKGDLVVKECNIPKPSENVYIAWHKDYIPSKSFNWFLEKFKKQQWF</sequence>
<dbReference type="InterPro" id="IPR036390">
    <property type="entry name" value="WH_DNA-bd_sf"/>
</dbReference>
<comment type="similarity">
    <text evidence="1">Belongs to the LysR transcriptional regulatory family.</text>
</comment>
<dbReference type="PROSITE" id="PS50931">
    <property type="entry name" value="HTH_LYSR"/>
    <property type="match status" value="1"/>
</dbReference>
<dbReference type="AlphaFoldDB" id="A0A220VHP2"/>
<dbReference type="RefSeq" id="WP_089074785.1">
    <property type="nucleotide sequence ID" value="NZ_CBCSAM010000002.1"/>
</dbReference>
<dbReference type="InterPro" id="IPR000847">
    <property type="entry name" value="LysR_HTH_N"/>
</dbReference>
<proteinExistence type="inferred from homology"/>
<feature type="domain" description="HTH lysR-type" evidence="5">
    <location>
        <begin position="5"/>
        <end position="62"/>
    </location>
</feature>
<dbReference type="KEGG" id="pmai:CF386_09765"/>
<dbReference type="Gene3D" id="3.40.190.290">
    <property type="match status" value="1"/>
</dbReference>
<accession>A0A220VHP2</accession>
<protein>
    <submittedName>
        <fullName evidence="6">LysR family transcriptional regulator</fullName>
    </submittedName>
</protein>
<dbReference type="Pfam" id="PF03466">
    <property type="entry name" value="LysR_substrate"/>
    <property type="match status" value="1"/>
</dbReference>
<keyword evidence="7" id="KW-1185">Reference proteome</keyword>
<reference evidence="6 7" key="1">
    <citation type="journal article" date="2016" name="Int. J. Syst. Evol. Microbiol.">
        <title>Paraphotobacterium marinum gen. nov., sp. nov., a member of the family Vibrionaceae, isolated from surface seawater.</title>
        <authorList>
            <person name="Huang Z."/>
            <person name="Dong C."/>
            <person name="Shao Z."/>
        </authorList>
    </citation>
    <scope>NUCLEOTIDE SEQUENCE [LARGE SCALE GENOMIC DNA]</scope>
    <source>
        <strain evidence="6 7">NSCS20N07D</strain>
    </source>
</reference>
<evidence type="ECO:0000256" key="2">
    <source>
        <dbReference type="ARBA" id="ARBA00023015"/>
    </source>
</evidence>
<keyword evidence="4" id="KW-0804">Transcription</keyword>
<dbReference type="InterPro" id="IPR036388">
    <property type="entry name" value="WH-like_DNA-bd_sf"/>
</dbReference>
<evidence type="ECO:0000256" key="1">
    <source>
        <dbReference type="ARBA" id="ARBA00009437"/>
    </source>
</evidence>
<dbReference type="PANTHER" id="PTHR30126">
    <property type="entry name" value="HTH-TYPE TRANSCRIPTIONAL REGULATOR"/>
    <property type="match status" value="1"/>
</dbReference>
<dbReference type="GO" id="GO:0003700">
    <property type="term" value="F:DNA-binding transcription factor activity"/>
    <property type="evidence" value="ECO:0007669"/>
    <property type="project" value="InterPro"/>
</dbReference>
<dbReference type="Gene3D" id="1.10.10.10">
    <property type="entry name" value="Winged helix-like DNA-binding domain superfamily/Winged helix DNA-binding domain"/>
    <property type="match status" value="1"/>
</dbReference>
<dbReference type="OrthoDB" id="5293066at2"/>
<evidence type="ECO:0000256" key="4">
    <source>
        <dbReference type="ARBA" id="ARBA00023163"/>
    </source>
</evidence>
<evidence type="ECO:0000256" key="3">
    <source>
        <dbReference type="ARBA" id="ARBA00023125"/>
    </source>
</evidence>
<dbReference type="EMBL" id="CP022356">
    <property type="protein sequence ID" value="ASK79877.1"/>
    <property type="molecule type" value="Genomic_DNA"/>
</dbReference>
<organism evidence="6 7">
    <name type="scientific">Paraphotobacterium marinum</name>
    <dbReference type="NCBI Taxonomy" id="1755811"/>
    <lineage>
        <taxon>Bacteria</taxon>
        <taxon>Pseudomonadati</taxon>
        <taxon>Pseudomonadota</taxon>
        <taxon>Gammaproteobacteria</taxon>
        <taxon>Vibrionales</taxon>
        <taxon>Vibrionaceae</taxon>
        <taxon>Paraphotobacterium</taxon>
    </lineage>
</organism>